<comment type="caution">
    <text evidence="2">The sequence shown here is derived from an EMBL/GenBank/DDBJ whole genome shotgun (WGS) entry which is preliminary data.</text>
</comment>
<keyword evidence="1" id="KW-0812">Transmembrane</keyword>
<gene>
    <name evidence="2" type="ORF">ACFO5K_08590</name>
</gene>
<sequence>MIRRSDDVNNSTVRWVARPLVGVLPMALAVACAGIAVAVPQPGLHDVPAQPGINTPAPSEKGVPAELGDFDDSDSLHHLMPERPSRPVPEYTAPAPPVVIEELHLPEAVEPVVPIAPPPRTLRVGDFTSPVPDEIPDAALEGVNTAAADVEAAIATQGRSVGINPSRSDKIAAATVGGALAGAALAGVPAATVGAVGGGLLGAGIGAGVGFAVGAAGTAGATAILAGAAAIPTAGVGALPVIGAGFAAAWPIAAATTGAGAAIGAAAGAAAGAAVLGIPAAAAGAVAGGVVGSGVGATL</sequence>
<evidence type="ECO:0000313" key="3">
    <source>
        <dbReference type="Proteomes" id="UP001595844"/>
    </source>
</evidence>
<name>A0ABV8VHL3_9NOCA</name>
<dbReference type="Proteomes" id="UP001595844">
    <property type="component" value="Unassembled WGS sequence"/>
</dbReference>
<evidence type="ECO:0000313" key="2">
    <source>
        <dbReference type="EMBL" id="MFC4374163.1"/>
    </source>
</evidence>
<keyword evidence="1" id="KW-1133">Transmembrane helix</keyword>
<feature type="transmembrane region" description="Helical" evidence="1">
    <location>
        <begin position="20"/>
        <end position="39"/>
    </location>
</feature>
<keyword evidence="1" id="KW-0472">Membrane</keyword>
<protein>
    <recommendedName>
        <fullName evidence="4">Elastin</fullName>
    </recommendedName>
</protein>
<evidence type="ECO:0000256" key="1">
    <source>
        <dbReference type="SAM" id="Phobius"/>
    </source>
</evidence>
<accession>A0ABV8VHL3</accession>
<dbReference type="RefSeq" id="WP_378558510.1">
    <property type="nucleotide sequence ID" value="NZ_JBHSDL010000007.1"/>
</dbReference>
<evidence type="ECO:0008006" key="4">
    <source>
        <dbReference type="Google" id="ProtNLM"/>
    </source>
</evidence>
<keyword evidence="3" id="KW-1185">Reference proteome</keyword>
<dbReference type="PROSITE" id="PS51257">
    <property type="entry name" value="PROKAR_LIPOPROTEIN"/>
    <property type="match status" value="1"/>
</dbReference>
<organism evidence="2 3">
    <name type="scientific">Nocardia halotolerans</name>
    <dbReference type="NCBI Taxonomy" id="1755878"/>
    <lineage>
        <taxon>Bacteria</taxon>
        <taxon>Bacillati</taxon>
        <taxon>Actinomycetota</taxon>
        <taxon>Actinomycetes</taxon>
        <taxon>Mycobacteriales</taxon>
        <taxon>Nocardiaceae</taxon>
        <taxon>Nocardia</taxon>
    </lineage>
</organism>
<proteinExistence type="predicted"/>
<dbReference type="EMBL" id="JBHSDL010000007">
    <property type="protein sequence ID" value="MFC4374163.1"/>
    <property type="molecule type" value="Genomic_DNA"/>
</dbReference>
<reference evidence="3" key="1">
    <citation type="journal article" date="2019" name="Int. J. Syst. Evol. Microbiol.">
        <title>The Global Catalogue of Microorganisms (GCM) 10K type strain sequencing project: providing services to taxonomists for standard genome sequencing and annotation.</title>
        <authorList>
            <consortium name="The Broad Institute Genomics Platform"/>
            <consortium name="The Broad Institute Genome Sequencing Center for Infectious Disease"/>
            <person name="Wu L."/>
            <person name="Ma J."/>
        </authorList>
    </citation>
    <scope>NUCLEOTIDE SEQUENCE [LARGE SCALE GENOMIC DNA]</scope>
    <source>
        <strain evidence="3">IBRC-M 10490</strain>
    </source>
</reference>